<accession>D4XRJ1</accession>
<dbReference type="AlphaFoldDB" id="D4XRJ1"/>
<name>D4XRJ1_ACIHA</name>
<dbReference type="HOGENOM" id="CLU_2505240_0_0_6"/>
<sequence>MSTCLNSNAISNRPLKLDCKKAIANTIDFISRLIHLKTIFLNKLIEIGLCNKAVPDRNQILKFIFMIKTIKKSAQTLFFNKIGID</sequence>
<evidence type="ECO:0000313" key="2">
    <source>
        <dbReference type="Proteomes" id="UP000003085"/>
    </source>
</evidence>
<proteinExistence type="predicted"/>
<comment type="caution">
    <text evidence="1">The sequence shown here is derived from an EMBL/GenBank/DDBJ whole genome shotgun (WGS) entry which is preliminary data.</text>
</comment>
<dbReference type="Proteomes" id="UP000003085">
    <property type="component" value="Unassembled WGS sequence"/>
</dbReference>
<reference evidence="2" key="1">
    <citation type="submission" date="2010-03" db="EMBL/GenBank/DDBJ databases">
        <title>Complete sequence of Mobiluncus curtisii ATCC 43063.</title>
        <authorList>
            <person name="Muzny D."/>
            <person name="Qin X."/>
            <person name="Deng J."/>
            <person name="Jiang H."/>
            <person name="Liu Y."/>
            <person name="Qu J."/>
            <person name="Song X.-Z."/>
            <person name="Zhang L."/>
            <person name="Thornton R."/>
            <person name="Coyle M."/>
            <person name="Francisco L."/>
            <person name="Jackson L."/>
            <person name="Javaid M."/>
            <person name="Korchina V."/>
            <person name="Kovar C."/>
            <person name="Mata R."/>
            <person name="Mathew T."/>
            <person name="Ngo R."/>
            <person name="Nguyen L."/>
            <person name="Nguyen N."/>
            <person name="Okwuonu G."/>
            <person name="Ongeri F."/>
            <person name="Pham C."/>
            <person name="Simmons D."/>
            <person name="Wilczek-Boney K."/>
            <person name="Hale W."/>
            <person name="Jakkamsetti A."/>
            <person name="Pham P."/>
            <person name="Ruth R."/>
            <person name="San Lucas F."/>
            <person name="Warren J."/>
            <person name="Zhang J."/>
            <person name="Zhao Z."/>
            <person name="Zhou C."/>
            <person name="Zhu D."/>
            <person name="Lee S."/>
            <person name="Bess C."/>
            <person name="Blankenburg K."/>
            <person name="Forbes L."/>
            <person name="Fu Q."/>
            <person name="Gubbala S."/>
            <person name="Hirani K."/>
            <person name="Jayaseelan J.C."/>
            <person name="Lara F."/>
            <person name="Munidasa M."/>
            <person name="Palculict T."/>
            <person name="Patil S."/>
            <person name="Pu L.-L."/>
            <person name="Saada N."/>
            <person name="Tang L."/>
            <person name="Weissenberger G."/>
            <person name="Zhu Y."/>
            <person name="Hemphill L."/>
            <person name="Shang Y."/>
            <person name="Youmans B."/>
            <person name="Ayvaz T."/>
            <person name="Ross M."/>
            <person name="Santibanez J."/>
            <person name="Aqrawi P."/>
            <person name="Gross S."/>
            <person name="Joshi V."/>
            <person name="Fowler G."/>
            <person name="Nazareth L."/>
            <person name="Reid J."/>
            <person name="Worley K."/>
            <person name="Petrosino J."/>
            <person name="Highlander S."/>
            <person name="Gibbs R."/>
            <person name="Gibbs R."/>
        </authorList>
    </citation>
    <scope>NUCLEOTIDE SEQUENCE [LARGE SCALE GENOMIC DNA]</scope>
    <source>
        <strain evidence="2">ATCC 19194</strain>
    </source>
</reference>
<protein>
    <submittedName>
        <fullName evidence="1">Uncharacterized protein</fullName>
    </submittedName>
</protein>
<organism evidence="1 2">
    <name type="scientific">Acinetobacter haemolyticus ATCC 19194</name>
    <dbReference type="NCBI Taxonomy" id="707232"/>
    <lineage>
        <taxon>Bacteria</taxon>
        <taxon>Pseudomonadati</taxon>
        <taxon>Pseudomonadota</taxon>
        <taxon>Gammaproteobacteria</taxon>
        <taxon>Moraxellales</taxon>
        <taxon>Moraxellaceae</taxon>
        <taxon>Acinetobacter</taxon>
    </lineage>
</organism>
<evidence type="ECO:0000313" key="1">
    <source>
        <dbReference type="EMBL" id="EFF82175.1"/>
    </source>
</evidence>
<gene>
    <name evidence="1" type="ORF">HMP0015_2333</name>
</gene>
<dbReference type="EMBL" id="ADMT01000186">
    <property type="protein sequence ID" value="EFF82175.1"/>
    <property type="molecule type" value="Genomic_DNA"/>
</dbReference>